<comment type="similarity">
    <text evidence="1">Belongs to the ComF/GntX family.</text>
</comment>
<evidence type="ECO:0000259" key="2">
    <source>
        <dbReference type="Pfam" id="PF18912"/>
    </source>
</evidence>
<dbReference type="InterPro" id="IPR000836">
    <property type="entry name" value="PRTase_dom"/>
</dbReference>
<gene>
    <name evidence="3" type="ORF">ALP8811_02962</name>
</gene>
<dbReference type="InterPro" id="IPR051910">
    <property type="entry name" value="ComF/GntX_DNA_util-trans"/>
</dbReference>
<dbReference type="InterPro" id="IPR029057">
    <property type="entry name" value="PRTase-like"/>
</dbReference>
<dbReference type="Proteomes" id="UP000244911">
    <property type="component" value="Unassembled WGS sequence"/>
</dbReference>
<name>A0A2R8ASJ9_9RHOB</name>
<accession>A0A2R8ASJ9</accession>
<dbReference type="SUPFAM" id="SSF53271">
    <property type="entry name" value="PRTase-like"/>
    <property type="match status" value="1"/>
</dbReference>
<dbReference type="OrthoDB" id="9779910at2"/>
<evidence type="ECO:0000313" key="3">
    <source>
        <dbReference type="EMBL" id="SPF79028.1"/>
    </source>
</evidence>
<reference evidence="3 4" key="1">
    <citation type="submission" date="2018-03" db="EMBL/GenBank/DDBJ databases">
        <authorList>
            <person name="Keele B.F."/>
        </authorList>
    </citation>
    <scope>NUCLEOTIDE SEQUENCE [LARGE SCALE GENOMIC DNA]</scope>
    <source>
        <strain evidence="3 4">CECT 8811</strain>
    </source>
</reference>
<keyword evidence="4" id="KW-1185">Reference proteome</keyword>
<evidence type="ECO:0000313" key="4">
    <source>
        <dbReference type="Proteomes" id="UP000244911"/>
    </source>
</evidence>
<dbReference type="InterPro" id="IPR044005">
    <property type="entry name" value="DZR_2"/>
</dbReference>
<dbReference type="EMBL" id="OMOI01000002">
    <property type="protein sequence ID" value="SPF79028.1"/>
    <property type="molecule type" value="Genomic_DNA"/>
</dbReference>
<dbReference type="CDD" id="cd06223">
    <property type="entry name" value="PRTases_typeI"/>
    <property type="match status" value="1"/>
</dbReference>
<organism evidence="3 4">
    <name type="scientific">Aliiroseovarius pelagivivens</name>
    <dbReference type="NCBI Taxonomy" id="1639690"/>
    <lineage>
        <taxon>Bacteria</taxon>
        <taxon>Pseudomonadati</taxon>
        <taxon>Pseudomonadota</taxon>
        <taxon>Alphaproteobacteria</taxon>
        <taxon>Rhodobacterales</taxon>
        <taxon>Paracoccaceae</taxon>
        <taxon>Aliiroseovarius</taxon>
    </lineage>
</organism>
<sequence length="238" mass="26260">MQSALHLIYPPQCVSCDAPTDTDFALCPECWRDTPFVSGLSCDLCGEPLPGEGDGSIVHCDACMTRQRPWKQGRSALLYRGNARRMILALKHGDRPELARSFAPWLARAAEDILQDGMLILPIPIHWTRRLKRRYNQAAELGRALSRETGLEHAPQALVRLRRTAMHDGMSVEDRFTNMDHAISAHPKHGAVLQDRDVLLLDDVMTSGATFHATAHAAIRAGAASVKVLSLARVARDA</sequence>
<feature type="domain" description="Double zinc ribbon" evidence="2">
    <location>
        <begin position="4"/>
        <end position="64"/>
    </location>
</feature>
<dbReference type="AlphaFoldDB" id="A0A2R8ASJ9"/>
<dbReference type="RefSeq" id="WP_108857997.1">
    <property type="nucleotide sequence ID" value="NZ_OMOI01000002.1"/>
</dbReference>
<protein>
    <recommendedName>
        <fullName evidence="2">Double zinc ribbon domain-containing protein</fullName>
    </recommendedName>
</protein>
<dbReference type="Pfam" id="PF18912">
    <property type="entry name" value="DZR_2"/>
    <property type="match status" value="1"/>
</dbReference>
<dbReference type="Gene3D" id="3.40.50.2020">
    <property type="match status" value="1"/>
</dbReference>
<dbReference type="PANTHER" id="PTHR47505">
    <property type="entry name" value="DNA UTILIZATION PROTEIN YHGH"/>
    <property type="match status" value="1"/>
</dbReference>
<evidence type="ECO:0000256" key="1">
    <source>
        <dbReference type="ARBA" id="ARBA00008007"/>
    </source>
</evidence>
<dbReference type="PANTHER" id="PTHR47505:SF1">
    <property type="entry name" value="DNA UTILIZATION PROTEIN YHGH"/>
    <property type="match status" value="1"/>
</dbReference>
<proteinExistence type="inferred from homology"/>